<keyword evidence="2" id="KW-1185">Reference proteome</keyword>
<accession>A0AAV9D6P7</accession>
<protein>
    <submittedName>
        <fullName evidence="1">Peptide/nitrate transporter</fullName>
    </submittedName>
</protein>
<dbReference type="Proteomes" id="UP001180020">
    <property type="component" value="Unassembled WGS sequence"/>
</dbReference>
<gene>
    <name evidence="1" type="ORF">QJS10_CPB15g01784</name>
</gene>
<dbReference type="InterPro" id="IPR036259">
    <property type="entry name" value="MFS_trans_sf"/>
</dbReference>
<sequence length="87" mass="9472">MGLSKPCILVIVVASVERFAYKGVAANLVTYLTDVAKMSTTSAAKSVNNWCGFTSMLPLLVALLTDSYWDRFSTILVSSLLYVMVNT</sequence>
<evidence type="ECO:0000313" key="2">
    <source>
        <dbReference type="Proteomes" id="UP001180020"/>
    </source>
</evidence>
<dbReference type="Gene3D" id="1.20.1250.20">
    <property type="entry name" value="MFS general substrate transporter like domains"/>
    <property type="match status" value="1"/>
</dbReference>
<reference evidence="1" key="1">
    <citation type="journal article" date="2023" name="Nat. Commun.">
        <title>Diploid and tetraploid genomes of Acorus and the evolution of monocots.</title>
        <authorList>
            <person name="Ma L."/>
            <person name="Liu K.W."/>
            <person name="Li Z."/>
            <person name="Hsiao Y.Y."/>
            <person name="Qi Y."/>
            <person name="Fu T."/>
            <person name="Tang G.D."/>
            <person name="Zhang D."/>
            <person name="Sun W.H."/>
            <person name="Liu D.K."/>
            <person name="Li Y."/>
            <person name="Chen G.Z."/>
            <person name="Liu X.D."/>
            <person name="Liao X.Y."/>
            <person name="Jiang Y.T."/>
            <person name="Yu X."/>
            <person name="Hao Y."/>
            <person name="Huang J."/>
            <person name="Zhao X.W."/>
            <person name="Ke S."/>
            <person name="Chen Y.Y."/>
            <person name="Wu W.L."/>
            <person name="Hsu J.L."/>
            <person name="Lin Y.F."/>
            <person name="Huang M.D."/>
            <person name="Li C.Y."/>
            <person name="Huang L."/>
            <person name="Wang Z.W."/>
            <person name="Zhao X."/>
            <person name="Zhong W.Y."/>
            <person name="Peng D.H."/>
            <person name="Ahmad S."/>
            <person name="Lan S."/>
            <person name="Zhang J.S."/>
            <person name="Tsai W.C."/>
            <person name="Van de Peer Y."/>
            <person name="Liu Z.J."/>
        </authorList>
    </citation>
    <scope>NUCLEOTIDE SEQUENCE</scope>
    <source>
        <strain evidence="1">CP</strain>
    </source>
</reference>
<dbReference type="EMBL" id="JAUJYO010000015">
    <property type="protein sequence ID" value="KAK1296088.1"/>
    <property type="molecule type" value="Genomic_DNA"/>
</dbReference>
<reference evidence="1" key="2">
    <citation type="submission" date="2023-06" db="EMBL/GenBank/DDBJ databases">
        <authorList>
            <person name="Ma L."/>
            <person name="Liu K.-W."/>
            <person name="Li Z."/>
            <person name="Hsiao Y.-Y."/>
            <person name="Qi Y."/>
            <person name="Fu T."/>
            <person name="Tang G."/>
            <person name="Zhang D."/>
            <person name="Sun W.-H."/>
            <person name="Liu D.-K."/>
            <person name="Li Y."/>
            <person name="Chen G.-Z."/>
            <person name="Liu X.-D."/>
            <person name="Liao X.-Y."/>
            <person name="Jiang Y.-T."/>
            <person name="Yu X."/>
            <person name="Hao Y."/>
            <person name="Huang J."/>
            <person name="Zhao X.-W."/>
            <person name="Ke S."/>
            <person name="Chen Y.-Y."/>
            <person name="Wu W.-L."/>
            <person name="Hsu J.-L."/>
            <person name="Lin Y.-F."/>
            <person name="Huang M.-D."/>
            <person name="Li C.-Y."/>
            <person name="Huang L."/>
            <person name="Wang Z.-W."/>
            <person name="Zhao X."/>
            <person name="Zhong W.-Y."/>
            <person name="Peng D.-H."/>
            <person name="Ahmad S."/>
            <person name="Lan S."/>
            <person name="Zhang J.-S."/>
            <person name="Tsai W.-C."/>
            <person name="Van De Peer Y."/>
            <person name="Liu Z.-J."/>
        </authorList>
    </citation>
    <scope>NUCLEOTIDE SEQUENCE</scope>
    <source>
        <strain evidence="1">CP</strain>
        <tissue evidence="1">Leaves</tissue>
    </source>
</reference>
<comment type="caution">
    <text evidence="1">The sequence shown here is derived from an EMBL/GenBank/DDBJ whole genome shotgun (WGS) entry which is preliminary data.</text>
</comment>
<dbReference type="AlphaFoldDB" id="A0AAV9D6P7"/>
<name>A0AAV9D6P7_ACOCL</name>
<evidence type="ECO:0000313" key="1">
    <source>
        <dbReference type="EMBL" id="KAK1296088.1"/>
    </source>
</evidence>
<organism evidence="1 2">
    <name type="scientific">Acorus calamus</name>
    <name type="common">Sweet flag</name>
    <dbReference type="NCBI Taxonomy" id="4465"/>
    <lineage>
        <taxon>Eukaryota</taxon>
        <taxon>Viridiplantae</taxon>
        <taxon>Streptophyta</taxon>
        <taxon>Embryophyta</taxon>
        <taxon>Tracheophyta</taxon>
        <taxon>Spermatophyta</taxon>
        <taxon>Magnoliopsida</taxon>
        <taxon>Liliopsida</taxon>
        <taxon>Acoraceae</taxon>
        <taxon>Acorus</taxon>
    </lineage>
</organism>
<dbReference type="PANTHER" id="PTHR11654">
    <property type="entry name" value="OLIGOPEPTIDE TRANSPORTER-RELATED"/>
    <property type="match status" value="1"/>
</dbReference>
<proteinExistence type="predicted"/>